<organism evidence="9 10">
    <name type="scientific">Enterococcus viikkiensis</name>
    <dbReference type="NCBI Taxonomy" id="930854"/>
    <lineage>
        <taxon>Bacteria</taxon>
        <taxon>Bacillati</taxon>
        <taxon>Bacillota</taxon>
        <taxon>Bacilli</taxon>
        <taxon>Lactobacillales</taxon>
        <taxon>Enterococcaceae</taxon>
        <taxon>Enterococcus</taxon>
    </lineage>
</organism>
<dbReference type="InterPro" id="IPR001463">
    <property type="entry name" value="Na/Ala_symport"/>
</dbReference>
<evidence type="ECO:0000256" key="6">
    <source>
        <dbReference type="ARBA" id="ARBA00022989"/>
    </source>
</evidence>
<evidence type="ECO:0000256" key="5">
    <source>
        <dbReference type="ARBA" id="ARBA00022692"/>
    </source>
</evidence>
<comment type="subcellular location">
    <subcellularLocation>
        <location evidence="1 8">Cell membrane</location>
        <topology evidence="1 8">Multi-pass membrane protein</topology>
    </subcellularLocation>
</comment>
<evidence type="ECO:0000313" key="9">
    <source>
        <dbReference type="EMBL" id="MDT2828856.1"/>
    </source>
</evidence>
<keyword evidence="5 8" id="KW-0812">Transmembrane</keyword>
<dbReference type="NCBIfam" id="TIGR00835">
    <property type="entry name" value="agcS"/>
    <property type="match status" value="1"/>
</dbReference>
<evidence type="ECO:0000256" key="1">
    <source>
        <dbReference type="ARBA" id="ARBA00004651"/>
    </source>
</evidence>
<dbReference type="RefSeq" id="WP_137614602.1">
    <property type="nucleotide sequence ID" value="NZ_BJDW01000027.1"/>
</dbReference>
<name>A0ABU3FSF1_9ENTE</name>
<keyword evidence="10" id="KW-1185">Reference proteome</keyword>
<proteinExistence type="inferred from homology"/>
<dbReference type="Gene3D" id="1.20.1740.10">
    <property type="entry name" value="Amino acid/polyamine transporter I"/>
    <property type="match status" value="1"/>
</dbReference>
<protein>
    <submittedName>
        <fullName evidence="9">Alanine/glycine:cation symporter family protein</fullName>
    </submittedName>
</protein>
<feature type="transmembrane region" description="Helical" evidence="8">
    <location>
        <begin position="255"/>
        <end position="277"/>
    </location>
</feature>
<dbReference type="EMBL" id="JARQBN010000021">
    <property type="protein sequence ID" value="MDT2828856.1"/>
    <property type="molecule type" value="Genomic_DNA"/>
</dbReference>
<accession>A0ABU3FSF1</accession>
<evidence type="ECO:0000256" key="7">
    <source>
        <dbReference type="ARBA" id="ARBA00023136"/>
    </source>
</evidence>
<comment type="caution">
    <text evidence="9">The sequence shown here is derived from an EMBL/GenBank/DDBJ whole genome shotgun (WGS) entry which is preliminary data.</text>
</comment>
<reference evidence="9 10" key="1">
    <citation type="submission" date="2023-03" db="EMBL/GenBank/DDBJ databases">
        <authorList>
            <person name="Shen W."/>
            <person name="Cai J."/>
        </authorList>
    </citation>
    <scope>NUCLEOTIDE SEQUENCE [LARGE SCALE GENOMIC DNA]</scope>
    <source>
        <strain evidence="9 10">B101</strain>
    </source>
</reference>
<dbReference type="PANTHER" id="PTHR30330">
    <property type="entry name" value="AGSS FAMILY TRANSPORTER, SODIUM-ALANINE"/>
    <property type="match status" value="1"/>
</dbReference>
<gene>
    <name evidence="9" type="ORF">P7H59_10430</name>
</gene>
<keyword evidence="4 8" id="KW-1003">Cell membrane</keyword>
<evidence type="ECO:0000256" key="4">
    <source>
        <dbReference type="ARBA" id="ARBA00022475"/>
    </source>
</evidence>
<sequence length="482" mass="51310">MDGFLSNLNSLIWGAPMILLILGIGILLTVGCRMIQLRKLPLALKYMVKNEEGGAGDVTSFQALCTALSATIGTGNIVGVATAIVAGGPGALFWLELAGLFGMATKYAEGLLAVKYRTFDDHGKALGGPFYYIENGLGQKWKWLAKMFAFFGAIAGVIGIGTIAQINGITSAAETFFDPNKANTITLFGNQYSWAVIISGAVVTLLVAIVLIGGVQRIARVSEIIVPLMIVIYVSLCLFMIVINITKLPAVIVEIVQSAFGLRAVSGGALGAMMIAMQKGIARGIFSNESGLGSAPIAAAAAQSKEPVRQGLVSMTGTFIDTLVVCNMTGMAIILTGAWKTGLEGSAVTIFAFSEALPISQNIASLLLMTCLAFFAFTTILGWNYYSERCLSYLTGGNTKFSTAFRVLYIFAVFIGPYLTVTAVWTIADIFNGLMAFPNIVALILLSPVVFKETKDYFERLAKDPEMDLVGSSFVEITPEDD</sequence>
<keyword evidence="7 8" id="KW-0472">Membrane</keyword>
<feature type="transmembrane region" description="Helical" evidence="8">
    <location>
        <begin position="224"/>
        <end position="243"/>
    </location>
</feature>
<feature type="transmembrane region" description="Helical" evidence="8">
    <location>
        <begin position="12"/>
        <end position="35"/>
    </location>
</feature>
<feature type="transmembrane region" description="Helical" evidence="8">
    <location>
        <begin position="192"/>
        <end position="212"/>
    </location>
</feature>
<dbReference type="PRINTS" id="PR00175">
    <property type="entry name" value="NAALASMPORT"/>
</dbReference>
<comment type="similarity">
    <text evidence="2 8">Belongs to the alanine or glycine:cation symporter (AGCS) (TC 2.A.25) family.</text>
</comment>
<keyword evidence="3 8" id="KW-0813">Transport</keyword>
<feature type="transmembrane region" description="Helical" evidence="8">
    <location>
        <begin position="319"/>
        <end position="339"/>
    </location>
</feature>
<dbReference type="Proteomes" id="UP001265301">
    <property type="component" value="Unassembled WGS sequence"/>
</dbReference>
<evidence type="ECO:0000256" key="8">
    <source>
        <dbReference type="RuleBase" id="RU363064"/>
    </source>
</evidence>
<dbReference type="Pfam" id="PF01235">
    <property type="entry name" value="Na_Ala_symp"/>
    <property type="match status" value="1"/>
</dbReference>
<feature type="transmembrane region" description="Helical" evidence="8">
    <location>
        <begin position="434"/>
        <end position="451"/>
    </location>
</feature>
<feature type="transmembrane region" description="Helical" evidence="8">
    <location>
        <begin position="407"/>
        <end position="428"/>
    </location>
</feature>
<dbReference type="PANTHER" id="PTHR30330:SF3">
    <property type="entry name" value="TRANSCRIPTIONAL REGULATOR, LRP FAMILY"/>
    <property type="match status" value="1"/>
</dbReference>
<evidence type="ECO:0000256" key="2">
    <source>
        <dbReference type="ARBA" id="ARBA00009261"/>
    </source>
</evidence>
<keyword evidence="8" id="KW-0769">Symport</keyword>
<feature type="transmembrane region" description="Helical" evidence="8">
    <location>
        <begin position="148"/>
        <end position="172"/>
    </location>
</feature>
<feature type="transmembrane region" description="Helical" evidence="8">
    <location>
        <begin position="359"/>
        <end position="386"/>
    </location>
</feature>
<keyword evidence="6 8" id="KW-1133">Transmembrane helix</keyword>
<evidence type="ECO:0000313" key="10">
    <source>
        <dbReference type="Proteomes" id="UP001265301"/>
    </source>
</evidence>
<evidence type="ECO:0000256" key="3">
    <source>
        <dbReference type="ARBA" id="ARBA00022448"/>
    </source>
</evidence>